<proteinExistence type="predicted"/>
<reference evidence="2 3" key="1">
    <citation type="submission" date="2023-09" db="EMBL/GenBank/DDBJ databases">
        <authorList>
            <person name="Rey-Velasco X."/>
        </authorList>
    </citation>
    <scope>NUCLEOTIDE SEQUENCE [LARGE SCALE GENOMIC DNA]</scope>
    <source>
        <strain evidence="2 3">F188</strain>
    </source>
</reference>
<evidence type="ECO:0000313" key="3">
    <source>
        <dbReference type="Proteomes" id="UP001261624"/>
    </source>
</evidence>
<name>A0ABU3DZC2_9FLAO</name>
<evidence type="ECO:0000256" key="1">
    <source>
        <dbReference type="SAM" id="MobiDB-lite"/>
    </source>
</evidence>
<gene>
    <name evidence="2" type="ORF">RM549_04740</name>
</gene>
<evidence type="ECO:0000313" key="2">
    <source>
        <dbReference type="EMBL" id="MDT0689079.1"/>
    </source>
</evidence>
<organism evidence="2 3">
    <name type="scientific">Autumnicola patrickiae</name>
    <dbReference type="NCBI Taxonomy" id="3075591"/>
    <lineage>
        <taxon>Bacteria</taxon>
        <taxon>Pseudomonadati</taxon>
        <taxon>Bacteroidota</taxon>
        <taxon>Flavobacteriia</taxon>
        <taxon>Flavobacteriales</taxon>
        <taxon>Flavobacteriaceae</taxon>
        <taxon>Autumnicola</taxon>
    </lineage>
</organism>
<feature type="compositionally biased region" description="Basic and acidic residues" evidence="1">
    <location>
        <begin position="216"/>
        <end position="229"/>
    </location>
</feature>
<accession>A0ABU3DZC2</accession>
<dbReference type="RefSeq" id="WP_311682282.1">
    <property type="nucleotide sequence ID" value="NZ_JAVRHM010000004.1"/>
</dbReference>
<protein>
    <submittedName>
        <fullName evidence="2">Uncharacterized protein</fullName>
    </submittedName>
</protein>
<sequence>MTNTLHRYGTAESFRDDYIIFAIPSKGINDEDCIPKLKEFLKICARHNPVNIGNGHRGGLAPQKDLSPMVHWNRVAIKDWEKVIEGVSKPGTVSAVFSTKEDAENCMKEVVAADFGFSVNMSTSVENAKRAGEVSGIKRHSVEYSLGFYDPHDNLPDSQVLGLSTMCGHGMVSFNFAKKMIEMVREGRRSPEEAASTLVRFCPCGIYNSDRAKRILEENIGKETEEDRQRKKKKPTKGQDEQNIGKETEEDRQRNKNR</sequence>
<dbReference type="Proteomes" id="UP001261624">
    <property type="component" value="Unassembled WGS sequence"/>
</dbReference>
<feature type="region of interest" description="Disordered" evidence="1">
    <location>
        <begin position="216"/>
        <end position="258"/>
    </location>
</feature>
<keyword evidence="3" id="KW-1185">Reference proteome</keyword>
<feature type="compositionally biased region" description="Basic and acidic residues" evidence="1">
    <location>
        <begin position="237"/>
        <end position="258"/>
    </location>
</feature>
<dbReference type="EMBL" id="JAVRHM010000004">
    <property type="protein sequence ID" value="MDT0689079.1"/>
    <property type="molecule type" value="Genomic_DNA"/>
</dbReference>
<comment type="caution">
    <text evidence="2">The sequence shown here is derived from an EMBL/GenBank/DDBJ whole genome shotgun (WGS) entry which is preliminary data.</text>
</comment>